<comment type="similarity">
    <text evidence="2">Belongs to the major facilitator superfamily.</text>
</comment>
<keyword evidence="8" id="KW-0539">Nucleus</keyword>
<keyword evidence="5 10" id="KW-1133">Transmembrane helix</keyword>
<evidence type="ECO:0000256" key="3">
    <source>
        <dbReference type="ARBA" id="ARBA00022475"/>
    </source>
</evidence>
<evidence type="ECO:0000256" key="2">
    <source>
        <dbReference type="ARBA" id="ARBA00008335"/>
    </source>
</evidence>
<evidence type="ECO:0000256" key="10">
    <source>
        <dbReference type="SAM" id="Phobius"/>
    </source>
</evidence>
<gene>
    <name evidence="12" type="primary">fsa7-1</name>
    <name evidence="12" type="ORF">CGGC5_v001352</name>
</gene>
<evidence type="ECO:0000256" key="5">
    <source>
        <dbReference type="ARBA" id="ARBA00022989"/>
    </source>
</evidence>
<dbReference type="GeneID" id="43618399"/>
<sequence>METPIALVVSNAEQKAADLEAGSNAPTITTTDENVVDWEGPEDPQNPLNWSPRLRYGHVVIASLLSLVVNLAATMIAPGMEYVVRDIHITSQTIGTLSVTIYLLGFALGPLIISSASEMHGRLIVYHICNVLFIAFIVGTALSKTVPQLLIFRVLSGIAGSAPMTIGGGTIADVIPSEHRGPAGALFALGPLMGPVLGPVIGGFLSTGEGWRWTFWLMAIMSSVISLVALAFLRETHPNILLSRKADRLRRETGNQELRSKLDRRLTSSQILIGAFVRTGKLLIFSPIVLIMSLYVGLVFGLLYLLFTTITPIFQGVYGFKAELVGLAYLGIGIGELTSLIVFGTLSDRVSAWRTKSEGRSVPEHRLILMIWFAPVMTIGFFIYGWTAHYQVHWIAPIIGTFFIGFGAFFVILPAQIYLVDVFGSEAAASALGANILLRCLFGVFLPLAGTKMYETLNYGWGNTLLGFLSLAFVPAPMFFYKYGGWLRSKTATSLTPLPDLRGRAPRQTAEETNPQWYAKLVANANRNVTDSNLARAGNSTPTEARDESSKTSESGSIRLNASEARYVGSSHWASILDGIAELKDHLEAEEEIQTNSATPGSIPVPEDDMEMPLLYSVRSASRAQILDSIPPKQVLDRYISHYFNSLDLASGAFHTGKFMREYAEFCQNPSETPIMWLGLLYSIMCMAVMSYDLVGKSEVEDPKALIDQYREKTAQCLLLGRYANGGQYTWETIYQYVIIELSSRRDITQTIGILHGVSMNLLLQMGYHRDPSHFPSISPFAGEIRRRNWVKCLEGDLQMSMRTGIPRRISAGHWDTEEPRNLHDADFDEDTKEIPPSRSETEVTAVTQLIARRRMLVAVGAAVDLSSSIKPPAYTEVLAVDRQVREAEESLPPPLKMKPLQASVTDPPLLIMHRLYLALMFRIGEVMIHRNYLSEASDSFSYSRKKCLDSCLSVLQLQHTLNEETMVGGLLHFAGAKLSLIGNHAFLTACITLCGAMYKGLHAAGNEYASAREVDIKTALWNSLSVWMKNESSSREARIAAESIRLVLKKNGWFSELLPSPDLGSTSVNAMGLDSLGGFFGHGIDSFGEAPLTMFNNEWDPEGFPWFLDPLNGGMSLNDSQTG</sequence>
<feature type="transmembrane region" description="Helical" evidence="10">
    <location>
        <begin position="461"/>
        <end position="481"/>
    </location>
</feature>
<dbReference type="Pfam" id="PF04082">
    <property type="entry name" value="Fungal_trans"/>
    <property type="match status" value="1"/>
</dbReference>
<feature type="transmembrane region" description="Helical" evidence="10">
    <location>
        <begin position="392"/>
        <end position="415"/>
    </location>
</feature>
<dbReference type="InParanoid" id="A0A7J6JSK6"/>
<keyword evidence="6 10" id="KW-0472">Membrane</keyword>
<comment type="caution">
    <text evidence="12">The sequence shown here is derived from an EMBL/GenBank/DDBJ whole genome shotgun (WGS) entry which is preliminary data.</text>
</comment>
<dbReference type="FunFam" id="1.20.1250.20:FF:000011">
    <property type="entry name" value="MFS multidrug transporter, putative"/>
    <property type="match status" value="1"/>
</dbReference>
<keyword evidence="7" id="KW-0325">Glycoprotein</keyword>
<dbReference type="Pfam" id="PF07690">
    <property type="entry name" value="MFS_1"/>
    <property type="match status" value="1"/>
</dbReference>
<feature type="transmembrane region" description="Helical" evidence="10">
    <location>
        <begin position="184"/>
        <end position="207"/>
    </location>
</feature>
<evidence type="ECO:0000259" key="11">
    <source>
        <dbReference type="PROSITE" id="PS50850"/>
    </source>
</evidence>
<feature type="transmembrane region" description="Helical" evidence="10">
    <location>
        <begin position="56"/>
        <end position="77"/>
    </location>
</feature>
<keyword evidence="4 10" id="KW-0812">Transmembrane</keyword>
<dbReference type="CDD" id="cd17323">
    <property type="entry name" value="MFS_Tpo1_MDR_like"/>
    <property type="match status" value="1"/>
</dbReference>
<dbReference type="PANTHER" id="PTHR23502:SF135">
    <property type="entry name" value="MAJOR FACILITATOR SUPERFAMILY (MFS) PROFILE DOMAIN-CONTAINING PROTEIN-RELATED"/>
    <property type="match status" value="1"/>
</dbReference>
<feature type="region of interest" description="Disordered" evidence="9">
    <location>
        <begin position="819"/>
        <end position="841"/>
    </location>
</feature>
<evidence type="ECO:0000313" key="12">
    <source>
        <dbReference type="EMBL" id="KAF4492963.1"/>
    </source>
</evidence>
<dbReference type="PROSITE" id="PS50850">
    <property type="entry name" value="MFS"/>
    <property type="match status" value="1"/>
</dbReference>
<dbReference type="SUPFAM" id="SSF103473">
    <property type="entry name" value="MFS general substrate transporter"/>
    <property type="match status" value="1"/>
</dbReference>
<dbReference type="InterPro" id="IPR020846">
    <property type="entry name" value="MFS_dom"/>
</dbReference>
<feature type="compositionally biased region" description="Polar residues" evidence="9">
    <location>
        <begin position="531"/>
        <end position="543"/>
    </location>
</feature>
<feature type="transmembrane region" description="Helical" evidence="10">
    <location>
        <begin position="149"/>
        <end position="172"/>
    </location>
</feature>
<feature type="domain" description="Major facilitator superfamily (MFS) profile" evidence="11">
    <location>
        <begin position="58"/>
        <end position="490"/>
    </location>
</feature>
<feature type="transmembrane region" description="Helical" evidence="10">
    <location>
        <begin position="367"/>
        <end position="386"/>
    </location>
</feature>
<comment type="subcellular location">
    <subcellularLocation>
        <location evidence="1">Cell membrane</location>
        <topology evidence="1">Multi-pass membrane protein</topology>
    </subcellularLocation>
</comment>
<reference evidence="12 13" key="1">
    <citation type="submission" date="2012-08" db="EMBL/GenBank/DDBJ databases">
        <authorList>
            <person name="Gan P.H.P."/>
            <person name="Ikeda K."/>
            <person name="Irieda H."/>
            <person name="Narusaka M."/>
            <person name="O'Connell R.J."/>
            <person name="Narusaka Y."/>
            <person name="Takano Y."/>
            <person name="Kubo Y."/>
            <person name="Shirasu K."/>
        </authorList>
    </citation>
    <scope>NUCLEOTIDE SEQUENCE [LARGE SCALE GENOMIC DNA]</scope>
    <source>
        <strain evidence="12 13">Nara gc5</strain>
    </source>
</reference>
<evidence type="ECO:0000256" key="1">
    <source>
        <dbReference type="ARBA" id="ARBA00004651"/>
    </source>
</evidence>
<name>A0A7J6JSK6_COLFN</name>
<dbReference type="OrthoDB" id="4934715at2759"/>
<dbReference type="AlphaFoldDB" id="A0A7J6JSK6"/>
<evidence type="ECO:0000256" key="9">
    <source>
        <dbReference type="SAM" id="MobiDB-lite"/>
    </source>
</evidence>
<dbReference type="InterPro" id="IPR036259">
    <property type="entry name" value="MFS_trans_sf"/>
</dbReference>
<feature type="region of interest" description="Disordered" evidence="9">
    <location>
        <begin position="531"/>
        <end position="557"/>
    </location>
</feature>
<feature type="transmembrane region" description="Helical" evidence="10">
    <location>
        <begin position="282"/>
        <end position="307"/>
    </location>
</feature>
<dbReference type="PANTHER" id="PTHR23502">
    <property type="entry name" value="MAJOR FACILITATOR SUPERFAMILY"/>
    <property type="match status" value="1"/>
</dbReference>
<dbReference type="CDD" id="cd12148">
    <property type="entry name" value="fungal_TF_MHR"/>
    <property type="match status" value="1"/>
</dbReference>
<dbReference type="GO" id="GO:0022857">
    <property type="term" value="F:transmembrane transporter activity"/>
    <property type="evidence" value="ECO:0007669"/>
    <property type="project" value="InterPro"/>
</dbReference>
<dbReference type="GO" id="GO:0006351">
    <property type="term" value="P:DNA-templated transcription"/>
    <property type="evidence" value="ECO:0007669"/>
    <property type="project" value="InterPro"/>
</dbReference>
<accession>A0A7J6JSK6</accession>
<feature type="transmembrane region" description="Helical" evidence="10">
    <location>
        <begin position="213"/>
        <end position="233"/>
    </location>
</feature>
<evidence type="ECO:0000256" key="8">
    <source>
        <dbReference type="ARBA" id="ARBA00023242"/>
    </source>
</evidence>
<feature type="transmembrane region" description="Helical" evidence="10">
    <location>
        <begin position="89"/>
        <end position="112"/>
    </location>
</feature>
<feature type="transmembrane region" description="Helical" evidence="10">
    <location>
        <begin position="427"/>
        <end position="449"/>
    </location>
</feature>
<evidence type="ECO:0000256" key="6">
    <source>
        <dbReference type="ARBA" id="ARBA00023136"/>
    </source>
</evidence>
<proteinExistence type="inferred from homology"/>
<dbReference type="GO" id="GO:0005886">
    <property type="term" value="C:plasma membrane"/>
    <property type="evidence" value="ECO:0007669"/>
    <property type="project" value="UniProtKB-SubCell"/>
</dbReference>
<feature type="transmembrane region" description="Helical" evidence="10">
    <location>
        <begin position="124"/>
        <end position="143"/>
    </location>
</feature>
<evidence type="ECO:0000256" key="4">
    <source>
        <dbReference type="ARBA" id="ARBA00022692"/>
    </source>
</evidence>
<evidence type="ECO:0000313" key="13">
    <source>
        <dbReference type="Proteomes" id="UP000011096"/>
    </source>
</evidence>
<keyword evidence="13" id="KW-1185">Reference proteome</keyword>
<dbReference type="Gene3D" id="1.20.1250.20">
    <property type="entry name" value="MFS general substrate transporter like domains"/>
    <property type="match status" value="1"/>
</dbReference>
<feature type="transmembrane region" description="Helical" evidence="10">
    <location>
        <begin position="327"/>
        <end position="346"/>
    </location>
</feature>
<dbReference type="RefSeq" id="XP_066009992.1">
    <property type="nucleotide sequence ID" value="XM_066150823.1"/>
</dbReference>
<dbReference type="InterPro" id="IPR011701">
    <property type="entry name" value="MFS"/>
</dbReference>
<dbReference type="Proteomes" id="UP000011096">
    <property type="component" value="Unassembled WGS sequence"/>
</dbReference>
<evidence type="ECO:0000256" key="7">
    <source>
        <dbReference type="ARBA" id="ARBA00023180"/>
    </source>
</evidence>
<dbReference type="EMBL" id="ANPB02000001">
    <property type="protein sequence ID" value="KAF4492963.1"/>
    <property type="molecule type" value="Genomic_DNA"/>
</dbReference>
<dbReference type="InterPro" id="IPR007219">
    <property type="entry name" value="XnlR_reg_dom"/>
</dbReference>
<keyword evidence="3" id="KW-1003">Cell membrane</keyword>
<organism evidence="12 13">
    <name type="scientific">Colletotrichum fructicola (strain Nara gc5)</name>
    <name type="common">Anthracnose fungus</name>
    <name type="synonym">Colletotrichum gloeosporioides (strain Nara gc5)</name>
    <dbReference type="NCBI Taxonomy" id="1213859"/>
    <lineage>
        <taxon>Eukaryota</taxon>
        <taxon>Fungi</taxon>
        <taxon>Dikarya</taxon>
        <taxon>Ascomycota</taxon>
        <taxon>Pezizomycotina</taxon>
        <taxon>Sordariomycetes</taxon>
        <taxon>Hypocreomycetidae</taxon>
        <taxon>Glomerellales</taxon>
        <taxon>Glomerellaceae</taxon>
        <taxon>Colletotrichum</taxon>
        <taxon>Colletotrichum gloeosporioides species complex</taxon>
    </lineage>
</organism>
<protein>
    <submittedName>
        <fullName evidence="12">MFS transporter fsa7</fullName>
    </submittedName>
</protein>
<reference evidence="12 13" key="2">
    <citation type="submission" date="2020-04" db="EMBL/GenBank/DDBJ databases">
        <title>Genome sequencing and assembly of multiple isolates from the Colletotrichum gloeosporioides species complex.</title>
        <authorList>
            <person name="Gan P."/>
            <person name="Shirasu K."/>
        </authorList>
    </citation>
    <scope>NUCLEOTIDE SEQUENCE [LARGE SCALE GENOMIC DNA]</scope>
    <source>
        <strain evidence="12 13">Nara gc5</strain>
    </source>
</reference>
<dbReference type="GO" id="GO:0008270">
    <property type="term" value="F:zinc ion binding"/>
    <property type="evidence" value="ECO:0007669"/>
    <property type="project" value="InterPro"/>
</dbReference>
<dbReference type="GO" id="GO:0003677">
    <property type="term" value="F:DNA binding"/>
    <property type="evidence" value="ECO:0007669"/>
    <property type="project" value="InterPro"/>
</dbReference>